<keyword evidence="3" id="KW-1185">Reference proteome</keyword>
<reference evidence="2 3" key="1">
    <citation type="submission" date="2017-08" db="EMBL/GenBank/DDBJ databases">
        <title>Draft genome sequence of filamentous cyanobacterium Calothrix elsteri CCALA 953.</title>
        <authorList>
            <person name="Gagunashvili A.N."/>
            <person name="Elster J."/>
            <person name="Andresson O.S."/>
        </authorList>
    </citation>
    <scope>NUCLEOTIDE SEQUENCE [LARGE SCALE GENOMIC DNA]</scope>
    <source>
        <strain evidence="2 3">CCALA 953</strain>
    </source>
</reference>
<evidence type="ECO:0000313" key="2">
    <source>
        <dbReference type="EMBL" id="PAX59702.1"/>
    </source>
</evidence>
<dbReference type="EMBL" id="NTFS01000039">
    <property type="protein sequence ID" value="PAX59702.1"/>
    <property type="molecule type" value="Genomic_DNA"/>
</dbReference>
<keyword evidence="1" id="KW-0812">Transmembrane</keyword>
<sequence>MFNDKSLVRVNSPTVAIQRYGGSTSYTQLQVTLITLAFTTLTAVTLPAFMLVQPAFARESIVAIQRTIKNTAKGSVSAVDTLVQEIADREVELAMLNARFTSDAPNIKSVENRIQRLRDKITKTGRNHATINHVVADGLKTKVASLEIDVALLDAMYIPEHLEVQAVESQLRSLRQRYSQLQPRHSQVAINEAVLRSLQTEIAELKVAKTRLSKQYALHSPVIQYTDTQIRSLEKRLAMYK</sequence>
<dbReference type="OrthoDB" id="509482at2"/>
<protein>
    <submittedName>
        <fullName evidence="2">Uncharacterized protein</fullName>
    </submittedName>
</protein>
<keyword evidence="1" id="KW-1133">Transmembrane helix</keyword>
<proteinExistence type="predicted"/>
<dbReference type="RefSeq" id="WP_095720775.1">
    <property type="nucleotide sequence ID" value="NZ_NTFS01000039.1"/>
</dbReference>
<evidence type="ECO:0000313" key="3">
    <source>
        <dbReference type="Proteomes" id="UP000218238"/>
    </source>
</evidence>
<dbReference type="Proteomes" id="UP000218238">
    <property type="component" value="Unassembled WGS sequence"/>
</dbReference>
<organism evidence="2 3">
    <name type="scientific">Brunnivagina elsteri CCALA 953</name>
    <dbReference type="NCBI Taxonomy" id="987040"/>
    <lineage>
        <taxon>Bacteria</taxon>
        <taxon>Bacillati</taxon>
        <taxon>Cyanobacteriota</taxon>
        <taxon>Cyanophyceae</taxon>
        <taxon>Nostocales</taxon>
        <taxon>Calotrichaceae</taxon>
        <taxon>Brunnivagina</taxon>
    </lineage>
</organism>
<feature type="transmembrane region" description="Helical" evidence="1">
    <location>
        <begin position="29"/>
        <end position="52"/>
    </location>
</feature>
<dbReference type="AlphaFoldDB" id="A0A2A2TMP5"/>
<evidence type="ECO:0000256" key="1">
    <source>
        <dbReference type="SAM" id="Phobius"/>
    </source>
</evidence>
<name>A0A2A2TMP5_9CYAN</name>
<keyword evidence="1" id="KW-0472">Membrane</keyword>
<comment type="caution">
    <text evidence="2">The sequence shown here is derived from an EMBL/GenBank/DDBJ whole genome shotgun (WGS) entry which is preliminary data.</text>
</comment>
<gene>
    <name evidence="2" type="ORF">CK510_05735</name>
</gene>
<accession>A0A2A2TMP5</accession>